<name>K0KFE4_WICCF</name>
<keyword evidence="2" id="KW-0539">Nucleus</keyword>
<evidence type="ECO:0000256" key="3">
    <source>
        <dbReference type="SAM" id="MobiDB-lite"/>
    </source>
</evidence>
<sequence length="101" mass="12008">MSRFIPEGKSDLKSLQKSENEAANKFATEKEAEETPSLYDQMKANYIAKEKAYEDKVKAKNQSHKIDARELEFYNQLQREKEAKEMERKRQLDEELEEFTK</sequence>
<dbReference type="Proteomes" id="UP000009328">
    <property type="component" value="Unassembled WGS sequence"/>
</dbReference>
<comment type="caution">
    <text evidence="5">The sequence shown here is derived from an EMBL/GenBank/DDBJ whole genome shotgun (WGS) entry which is preliminary data.</text>
</comment>
<evidence type="ECO:0000313" key="6">
    <source>
        <dbReference type="Proteomes" id="UP000009328"/>
    </source>
</evidence>
<evidence type="ECO:0000313" key="5">
    <source>
        <dbReference type="EMBL" id="CCH40947.1"/>
    </source>
</evidence>
<reference evidence="5 6" key="1">
    <citation type="journal article" date="2012" name="Eukaryot. Cell">
        <title>Draft genome sequence of Wickerhamomyces ciferrii NRRL Y-1031 F-60-10.</title>
        <authorList>
            <person name="Schneider J."/>
            <person name="Andrea H."/>
            <person name="Blom J."/>
            <person name="Jaenicke S."/>
            <person name="Ruckert C."/>
            <person name="Schorsch C."/>
            <person name="Szczepanowski R."/>
            <person name="Farwick M."/>
            <person name="Goesmann A."/>
            <person name="Puhler A."/>
            <person name="Schaffer S."/>
            <person name="Tauch A."/>
            <person name="Kohler T."/>
            <person name="Brinkrolf K."/>
        </authorList>
    </citation>
    <scope>NUCLEOTIDE SEQUENCE [LARGE SCALE GENOMIC DNA]</scope>
    <source>
        <strain evidence="6">ATCC 14091 / BCRC 22168 / CBS 111 / JCM 3599 / NBRC 0793 / NRRL Y-1031 F-60-10</strain>
    </source>
</reference>
<organism evidence="5 6">
    <name type="scientific">Wickerhamomyces ciferrii (strain ATCC 14091 / BCRC 22168 / CBS 111 / JCM 3599 / NBRC 0793 / NRRL Y-1031 F-60-10)</name>
    <name type="common">Yeast</name>
    <name type="synonym">Pichia ciferrii</name>
    <dbReference type="NCBI Taxonomy" id="1206466"/>
    <lineage>
        <taxon>Eukaryota</taxon>
        <taxon>Fungi</taxon>
        <taxon>Dikarya</taxon>
        <taxon>Ascomycota</taxon>
        <taxon>Saccharomycotina</taxon>
        <taxon>Saccharomycetes</taxon>
        <taxon>Phaffomycetales</taxon>
        <taxon>Wickerhamomycetaceae</taxon>
        <taxon>Wickerhamomyces</taxon>
    </lineage>
</organism>
<dbReference type="AlphaFoldDB" id="K0KFE4"/>
<protein>
    <recommendedName>
        <fullName evidence="4">FAM192A/Fyv6 N-terminal domain-containing protein</fullName>
    </recommendedName>
</protein>
<dbReference type="HOGENOM" id="CLU_2293873_0_0_1"/>
<dbReference type="InParanoid" id="K0KFE4"/>
<accession>K0KFE4</accession>
<dbReference type="Pfam" id="PF10187">
    <property type="entry name" value="FAM192A_Fyv6_N"/>
    <property type="match status" value="1"/>
</dbReference>
<evidence type="ECO:0000256" key="2">
    <source>
        <dbReference type="ARBA" id="ARBA00023242"/>
    </source>
</evidence>
<keyword evidence="6" id="KW-1185">Reference proteome</keyword>
<feature type="region of interest" description="Disordered" evidence="3">
    <location>
        <begin position="1"/>
        <end position="36"/>
    </location>
</feature>
<dbReference type="InterPro" id="IPR019331">
    <property type="entry name" value="FAM192A/Fyv6_N"/>
</dbReference>
<gene>
    <name evidence="5" type="ORF">BN7_481</name>
</gene>
<proteinExistence type="predicted"/>
<dbReference type="EMBL" id="CAIF01000008">
    <property type="protein sequence ID" value="CCH40947.1"/>
    <property type="molecule type" value="Genomic_DNA"/>
</dbReference>
<dbReference type="GO" id="GO:0005634">
    <property type="term" value="C:nucleus"/>
    <property type="evidence" value="ECO:0007669"/>
    <property type="project" value="UniProtKB-SubCell"/>
</dbReference>
<evidence type="ECO:0000259" key="4">
    <source>
        <dbReference type="Pfam" id="PF10187"/>
    </source>
</evidence>
<comment type="subcellular location">
    <subcellularLocation>
        <location evidence="1">Nucleus</location>
    </subcellularLocation>
</comment>
<feature type="compositionally biased region" description="Basic and acidic residues" evidence="3">
    <location>
        <begin position="1"/>
        <end position="30"/>
    </location>
</feature>
<feature type="domain" description="FAM192A/Fyv6 N-terminal" evidence="4">
    <location>
        <begin position="18"/>
        <end position="99"/>
    </location>
</feature>
<dbReference type="FunCoup" id="K0KFE4">
    <property type="interactions" value="39"/>
</dbReference>
<evidence type="ECO:0000256" key="1">
    <source>
        <dbReference type="ARBA" id="ARBA00004123"/>
    </source>
</evidence>